<dbReference type="Proteomes" id="UP001177003">
    <property type="component" value="Chromosome 7"/>
</dbReference>
<sequence>MKFSGLKTVKRLPFARNVMGVILEKIENLEISVGGFGRQLPANFEDIDDDEEMTYVTVIEHSYGILLFEKKNIEKALKNGIENFPDSLMLKEWYEKNQELFNEVKKAENGGMNSNEAGFDGHRNEGEADGGNEE</sequence>
<reference evidence="2" key="1">
    <citation type="submission" date="2023-04" db="EMBL/GenBank/DDBJ databases">
        <authorList>
            <person name="Vijverberg K."/>
            <person name="Xiong W."/>
            <person name="Schranz E."/>
        </authorList>
    </citation>
    <scope>NUCLEOTIDE SEQUENCE</scope>
</reference>
<dbReference type="EMBL" id="OX465083">
    <property type="protein sequence ID" value="CAI9294532.1"/>
    <property type="molecule type" value="Genomic_DNA"/>
</dbReference>
<gene>
    <name evidence="2" type="ORF">LSALG_LOCUS33509</name>
</gene>
<protein>
    <submittedName>
        <fullName evidence="2">Uncharacterized protein</fullName>
    </submittedName>
</protein>
<dbReference type="AlphaFoldDB" id="A0AA35ZMS7"/>
<organism evidence="2 3">
    <name type="scientific">Lactuca saligna</name>
    <name type="common">Willowleaf lettuce</name>
    <dbReference type="NCBI Taxonomy" id="75948"/>
    <lineage>
        <taxon>Eukaryota</taxon>
        <taxon>Viridiplantae</taxon>
        <taxon>Streptophyta</taxon>
        <taxon>Embryophyta</taxon>
        <taxon>Tracheophyta</taxon>
        <taxon>Spermatophyta</taxon>
        <taxon>Magnoliopsida</taxon>
        <taxon>eudicotyledons</taxon>
        <taxon>Gunneridae</taxon>
        <taxon>Pentapetalae</taxon>
        <taxon>asterids</taxon>
        <taxon>campanulids</taxon>
        <taxon>Asterales</taxon>
        <taxon>Asteraceae</taxon>
        <taxon>Cichorioideae</taxon>
        <taxon>Cichorieae</taxon>
        <taxon>Lactucinae</taxon>
        <taxon>Lactuca</taxon>
    </lineage>
</organism>
<name>A0AA35ZMS7_LACSI</name>
<evidence type="ECO:0000313" key="3">
    <source>
        <dbReference type="Proteomes" id="UP001177003"/>
    </source>
</evidence>
<proteinExistence type="predicted"/>
<accession>A0AA35ZMS7</accession>
<keyword evidence="3" id="KW-1185">Reference proteome</keyword>
<evidence type="ECO:0000256" key="1">
    <source>
        <dbReference type="SAM" id="MobiDB-lite"/>
    </source>
</evidence>
<feature type="region of interest" description="Disordered" evidence="1">
    <location>
        <begin position="109"/>
        <end position="134"/>
    </location>
</feature>
<evidence type="ECO:0000313" key="2">
    <source>
        <dbReference type="EMBL" id="CAI9294532.1"/>
    </source>
</evidence>